<dbReference type="Pfam" id="PF05037">
    <property type="entry name" value="DUF669"/>
    <property type="match status" value="1"/>
</dbReference>
<proteinExistence type="predicted"/>
<organism evidence="2 3">
    <name type="scientific">Companilactobacillus farciminis</name>
    <dbReference type="NCBI Taxonomy" id="1612"/>
    <lineage>
        <taxon>Bacteria</taxon>
        <taxon>Bacillati</taxon>
        <taxon>Bacillota</taxon>
        <taxon>Bacilli</taxon>
        <taxon>Lactobacillales</taxon>
        <taxon>Lactobacillaceae</taxon>
        <taxon>Companilactobacillus</taxon>
    </lineage>
</organism>
<reference evidence="2 3" key="1">
    <citation type="journal article" date="2019" name="Appl. Microbiol. Biotechnol.">
        <title>Uncovering carbohydrate metabolism through a genotype-phenotype association study of 56 lactic acid bacteria genomes.</title>
        <authorList>
            <person name="Buron-Moles G."/>
            <person name="Chailyan A."/>
            <person name="Dolejs I."/>
            <person name="Forster J."/>
            <person name="Miks M.H."/>
        </authorList>
    </citation>
    <scope>NUCLEOTIDE SEQUENCE [LARGE SCALE GENOMIC DNA]</scope>
    <source>
        <strain evidence="2 3">ATCC 29644</strain>
    </source>
</reference>
<dbReference type="EMBL" id="PUFN01000004">
    <property type="protein sequence ID" value="TDG74547.1"/>
    <property type="molecule type" value="Genomic_DNA"/>
</dbReference>
<evidence type="ECO:0008006" key="4">
    <source>
        <dbReference type="Google" id="ProtNLM"/>
    </source>
</evidence>
<comment type="caution">
    <text evidence="2">The sequence shown here is derived from an EMBL/GenBank/DDBJ whole genome shotgun (WGS) entry which is preliminary data.</text>
</comment>
<keyword evidence="3" id="KW-1185">Reference proteome</keyword>
<dbReference type="InterPro" id="IPR007731">
    <property type="entry name" value="DUF669"/>
</dbReference>
<accession>A0A4R5NJ09</accession>
<sequence>MKFTADYSKMTESNGNNDPIPKGTYEAKILDVIDGQPTPNGKEKIQVHLEIRDDLDTALPKTNGKQHRRQIWGDIWFKDKKDKYGYMLQPEDCLNLLKAAGYPDGTPFENTAQSLDTLVGGKAVKINIGINEYNGKKQNQIAFWDYYKTDYPMDPNQSKPVDVKESDLPF</sequence>
<feature type="region of interest" description="Disordered" evidence="1">
    <location>
        <begin position="1"/>
        <end position="22"/>
    </location>
</feature>
<dbReference type="Proteomes" id="UP000295257">
    <property type="component" value="Unassembled WGS sequence"/>
</dbReference>
<dbReference type="OrthoDB" id="1707979at2"/>
<protein>
    <recommendedName>
        <fullName evidence="4">DUF669 domain-containing protein</fullName>
    </recommendedName>
</protein>
<dbReference type="AlphaFoldDB" id="A0A4R5NJ09"/>
<dbReference type="RefSeq" id="WP_010019250.1">
    <property type="nucleotide sequence ID" value="NZ_PUFN01000004.1"/>
</dbReference>
<evidence type="ECO:0000313" key="2">
    <source>
        <dbReference type="EMBL" id="TDG74547.1"/>
    </source>
</evidence>
<evidence type="ECO:0000313" key="3">
    <source>
        <dbReference type="Proteomes" id="UP000295257"/>
    </source>
</evidence>
<evidence type="ECO:0000256" key="1">
    <source>
        <dbReference type="SAM" id="MobiDB-lite"/>
    </source>
</evidence>
<name>A0A4R5NJ09_9LACO</name>
<gene>
    <name evidence="2" type="ORF">C5L30_000263</name>
</gene>